<dbReference type="AlphaFoldDB" id="A0A542YK01"/>
<dbReference type="InterPro" id="IPR001845">
    <property type="entry name" value="HTH_ArsR_DNA-bd_dom"/>
</dbReference>
<dbReference type="Proteomes" id="UP000317998">
    <property type="component" value="Unassembled WGS sequence"/>
</dbReference>
<dbReference type="PRINTS" id="PR00778">
    <property type="entry name" value="HTHARSR"/>
</dbReference>
<keyword evidence="6" id="KW-1185">Reference proteome</keyword>
<reference evidence="5 6" key="1">
    <citation type="submission" date="2019-06" db="EMBL/GenBank/DDBJ databases">
        <title>Sequencing the genomes of 1000 actinobacteria strains.</title>
        <authorList>
            <person name="Klenk H.-P."/>
        </authorList>
    </citation>
    <scope>NUCLEOTIDE SEQUENCE [LARGE SCALE GENOMIC DNA]</scope>
    <source>
        <strain evidence="5 6">DSM 26477</strain>
    </source>
</reference>
<dbReference type="RefSeq" id="WP_141880494.1">
    <property type="nucleotide sequence ID" value="NZ_VFOM01000001.1"/>
</dbReference>
<name>A0A542YK01_9MICO</name>
<evidence type="ECO:0000256" key="1">
    <source>
        <dbReference type="ARBA" id="ARBA00023015"/>
    </source>
</evidence>
<dbReference type="SMART" id="SM00418">
    <property type="entry name" value="HTH_ARSR"/>
    <property type="match status" value="1"/>
</dbReference>
<dbReference type="PANTHER" id="PTHR43132">
    <property type="entry name" value="ARSENICAL RESISTANCE OPERON REPRESSOR ARSR-RELATED"/>
    <property type="match status" value="1"/>
</dbReference>
<keyword evidence="3" id="KW-0804">Transcription</keyword>
<dbReference type="CDD" id="cd00090">
    <property type="entry name" value="HTH_ARSR"/>
    <property type="match status" value="1"/>
</dbReference>
<evidence type="ECO:0000256" key="3">
    <source>
        <dbReference type="ARBA" id="ARBA00023163"/>
    </source>
</evidence>
<dbReference type="GO" id="GO:0003677">
    <property type="term" value="F:DNA binding"/>
    <property type="evidence" value="ECO:0007669"/>
    <property type="project" value="UniProtKB-KW"/>
</dbReference>
<keyword evidence="1" id="KW-0805">Transcription regulation</keyword>
<comment type="caution">
    <text evidence="5">The sequence shown here is derived from an EMBL/GenBank/DDBJ whole genome shotgun (WGS) entry which is preliminary data.</text>
</comment>
<dbReference type="EMBL" id="VFOM01000001">
    <property type="protein sequence ID" value="TQL48381.1"/>
    <property type="molecule type" value="Genomic_DNA"/>
</dbReference>
<keyword evidence="2" id="KW-0238">DNA-binding</keyword>
<proteinExistence type="predicted"/>
<accession>A0A542YK01</accession>
<dbReference type="GO" id="GO:0003700">
    <property type="term" value="F:DNA-binding transcription factor activity"/>
    <property type="evidence" value="ECO:0007669"/>
    <property type="project" value="InterPro"/>
</dbReference>
<protein>
    <submittedName>
        <fullName evidence="5">ArsR family transcriptional regulator</fullName>
    </submittedName>
</protein>
<dbReference type="Pfam" id="PF12840">
    <property type="entry name" value="HTH_20"/>
    <property type="match status" value="1"/>
</dbReference>
<dbReference type="OrthoDB" id="194599at2"/>
<organism evidence="5 6">
    <name type="scientific">Homoserinimonas aerilata</name>
    <dbReference type="NCBI Taxonomy" id="1162970"/>
    <lineage>
        <taxon>Bacteria</taxon>
        <taxon>Bacillati</taxon>
        <taxon>Actinomycetota</taxon>
        <taxon>Actinomycetes</taxon>
        <taxon>Micrococcales</taxon>
        <taxon>Microbacteriaceae</taxon>
        <taxon>Homoserinimonas</taxon>
    </lineage>
</organism>
<evidence type="ECO:0000313" key="6">
    <source>
        <dbReference type="Proteomes" id="UP000317998"/>
    </source>
</evidence>
<dbReference type="Gene3D" id="1.10.10.10">
    <property type="entry name" value="Winged helix-like DNA-binding domain superfamily/Winged helix DNA-binding domain"/>
    <property type="match status" value="1"/>
</dbReference>
<dbReference type="PANTHER" id="PTHR43132:SF2">
    <property type="entry name" value="ARSENICAL RESISTANCE OPERON REPRESSOR ARSR-RELATED"/>
    <property type="match status" value="1"/>
</dbReference>
<gene>
    <name evidence="5" type="ORF">FB562_1475</name>
</gene>
<dbReference type="InterPro" id="IPR011991">
    <property type="entry name" value="ArsR-like_HTH"/>
</dbReference>
<dbReference type="SUPFAM" id="SSF46785">
    <property type="entry name" value="Winged helix' DNA-binding domain"/>
    <property type="match status" value="1"/>
</dbReference>
<dbReference type="PROSITE" id="PS50987">
    <property type="entry name" value="HTH_ARSR_2"/>
    <property type="match status" value="1"/>
</dbReference>
<feature type="domain" description="HTH arsR-type" evidence="4">
    <location>
        <begin position="3"/>
        <end position="97"/>
    </location>
</feature>
<dbReference type="InterPro" id="IPR036388">
    <property type="entry name" value="WH-like_DNA-bd_sf"/>
</dbReference>
<dbReference type="InterPro" id="IPR051011">
    <property type="entry name" value="Metal_resp_trans_reg"/>
</dbReference>
<evidence type="ECO:0000256" key="2">
    <source>
        <dbReference type="ARBA" id="ARBA00023125"/>
    </source>
</evidence>
<evidence type="ECO:0000259" key="4">
    <source>
        <dbReference type="PROSITE" id="PS50987"/>
    </source>
</evidence>
<evidence type="ECO:0000313" key="5">
    <source>
        <dbReference type="EMBL" id="TQL48381.1"/>
    </source>
</evidence>
<dbReference type="NCBIfam" id="NF033788">
    <property type="entry name" value="HTH_metalloreg"/>
    <property type="match status" value="1"/>
</dbReference>
<sequence>MASELPVAQVKAELFKALAHPARIRVLEVLSGGEHTVSEIAGLVDLEMAHLSQQLGVLRRAGVVVTRRDGNSIHYSLRDERMSQIIQLAREMIIAGLRESQDMLHQLDGRR</sequence>
<dbReference type="InterPro" id="IPR036390">
    <property type="entry name" value="WH_DNA-bd_sf"/>
</dbReference>